<accession>A0AAU7P977</accession>
<organism evidence="1">
    <name type="scientific">Xanthomonas sp. 10-10</name>
    <dbReference type="NCBI Taxonomy" id="3115848"/>
    <lineage>
        <taxon>Bacteria</taxon>
        <taxon>Pseudomonadati</taxon>
        <taxon>Pseudomonadota</taxon>
        <taxon>Gammaproteobacteria</taxon>
        <taxon>Lysobacterales</taxon>
        <taxon>Lysobacteraceae</taxon>
        <taxon>Xanthomonas</taxon>
    </lineage>
</organism>
<dbReference type="EMBL" id="CP144460">
    <property type="protein sequence ID" value="XBS38176.1"/>
    <property type="molecule type" value="Genomic_DNA"/>
</dbReference>
<evidence type="ECO:0008006" key="2">
    <source>
        <dbReference type="Google" id="ProtNLM"/>
    </source>
</evidence>
<dbReference type="RefSeq" id="WP_349656636.1">
    <property type="nucleotide sequence ID" value="NZ_CP144460.1"/>
</dbReference>
<reference evidence="1" key="1">
    <citation type="submission" date="2024-02" db="EMBL/GenBank/DDBJ databases">
        <title>Complete genome sequence of Xanthomonas sp. 10-10.</title>
        <authorList>
            <person name="Biessy A."/>
            <person name="Ciotola M."/>
            <person name="Cadieux M."/>
            <person name="Soufiane B."/>
            <person name="Laforest M."/>
            <person name="Filion M."/>
        </authorList>
    </citation>
    <scope>NUCLEOTIDE SEQUENCE</scope>
    <source>
        <strain evidence="1">10-10</strain>
    </source>
</reference>
<evidence type="ECO:0000313" key="1">
    <source>
        <dbReference type="EMBL" id="XBS38176.1"/>
    </source>
</evidence>
<sequence>MTKFQRIAANVPAGTVLPMELRMVCDYLDKTGYPISGCMKIRPDDFGGVRAWFDDDDAMASQFAYFGAGPDGSILAFWLCNGLDATSAPIVHLGSEGSDNCVLAKNFREFLRVFGIGYNELGFDDLSQPPVEPESAANFRAWLEAELGITCPQTGEDLVTAAKLSCPNVEAAIDAWFKRRYEPQA</sequence>
<protein>
    <recommendedName>
        <fullName evidence="2">SMI1/KNR4 family protein</fullName>
    </recommendedName>
</protein>
<gene>
    <name evidence="1" type="ORF">VZ068_01130</name>
</gene>
<dbReference type="AlphaFoldDB" id="A0AAU7P977"/>
<proteinExistence type="predicted"/>
<name>A0AAU7P977_9XANT</name>